<gene>
    <name evidence="1" type="ORF">EZJ58_5668</name>
</gene>
<dbReference type="EMBL" id="SJOI01000001">
    <property type="protein sequence ID" value="TCL07349.1"/>
    <property type="molecule type" value="Genomic_DNA"/>
</dbReference>
<name>A0A4R1NJM5_9GAMM</name>
<keyword evidence="2" id="KW-1185">Reference proteome</keyword>
<evidence type="ECO:0000313" key="1">
    <source>
        <dbReference type="EMBL" id="TCL07349.1"/>
    </source>
</evidence>
<comment type="caution">
    <text evidence="1">The sequence shown here is derived from an EMBL/GenBank/DDBJ whole genome shotgun (WGS) entry which is preliminary data.</text>
</comment>
<reference evidence="1 2" key="1">
    <citation type="submission" date="2019-02" db="EMBL/GenBank/DDBJ databases">
        <title>Investigation of anaerobic lignin degradation for improved lignocellulosic biofuels.</title>
        <authorList>
            <person name="Deangelis K."/>
        </authorList>
    </citation>
    <scope>NUCLEOTIDE SEQUENCE [LARGE SCALE GENOMIC DNA]</scope>
    <source>
        <strain evidence="1 2">159R</strain>
    </source>
</reference>
<organism evidence="1 2">
    <name type="scientific">Sodalis ligni</name>
    <dbReference type="NCBI Taxonomy" id="2697027"/>
    <lineage>
        <taxon>Bacteria</taxon>
        <taxon>Pseudomonadati</taxon>
        <taxon>Pseudomonadota</taxon>
        <taxon>Gammaproteobacteria</taxon>
        <taxon>Enterobacterales</taxon>
        <taxon>Bruguierivoracaceae</taxon>
        <taxon>Sodalis</taxon>
    </lineage>
</organism>
<dbReference type="AlphaFoldDB" id="A0A4R1NJM5"/>
<dbReference type="Proteomes" id="UP000294555">
    <property type="component" value="Unassembled WGS sequence"/>
</dbReference>
<sequence>MISKNLRLFLNIDFAKSLNNIILTLRQHKYKFNPKVNWIRINEIVVTRLACRDKFASLDSYPKKMKA</sequence>
<protein>
    <submittedName>
        <fullName evidence="1">Uncharacterized protein</fullName>
    </submittedName>
</protein>
<evidence type="ECO:0000313" key="2">
    <source>
        <dbReference type="Proteomes" id="UP000294555"/>
    </source>
</evidence>
<proteinExistence type="predicted"/>
<accession>A0A4R1NJM5</accession>